<feature type="chain" id="PRO_5008047367" evidence="1">
    <location>
        <begin position="19"/>
        <end position="330"/>
    </location>
</feature>
<organism evidence="2 3">
    <name type="scientific">Kosmotoga arenicorallina S304</name>
    <dbReference type="NCBI Taxonomy" id="1453497"/>
    <lineage>
        <taxon>Bacteria</taxon>
        <taxon>Thermotogati</taxon>
        <taxon>Thermotogota</taxon>
        <taxon>Thermotogae</taxon>
        <taxon>Kosmotogales</taxon>
        <taxon>Kosmotogaceae</taxon>
        <taxon>Kosmotoga</taxon>
    </lineage>
</organism>
<dbReference type="Gene3D" id="1.10.575.10">
    <property type="entry name" value="P1 Nuclease"/>
    <property type="match status" value="1"/>
</dbReference>
<comment type="caution">
    <text evidence="2">The sequence shown here is derived from an EMBL/GenBank/DDBJ whole genome shotgun (WGS) entry which is preliminary data.</text>
</comment>
<dbReference type="InterPro" id="IPR001531">
    <property type="entry name" value="Zn_PLipaseC"/>
</dbReference>
<dbReference type="CDD" id="cd11009">
    <property type="entry name" value="Zn_dep_PLPC"/>
    <property type="match status" value="1"/>
</dbReference>
<evidence type="ECO:0000313" key="3">
    <source>
        <dbReference type="Proteomes" id="UP000077339"/>
    </source>
</evidence>
<name>A0A176K0S8_9BACT</name>
<protein>
    <submittedName>
        <fullName evidence="2">Phospholipase</fullName>
    </submittedName>
</protein>
<dbReference type="RefSeq" id="WP_068347904.1">
    <property type="nucleotide sequence ID" value="NZ_JFHK01000016.1"/>
</dbReference>
<proteinExistence type="predicted"/>
<dbReference type="GO" id="GO:0004629">
    <property type="term" value="F:phospholipase C activity"/>
    <property type="evidence" value="ECO:0007669"/>
    <property type="project" value="InterPro"/>
</dbReference>
<dbReference type="GO" id="GO:0008270">
    <property type="term" value="F:zinc ion binding"/>
    <property type="evidence" value="ECO:0007669"/>
    <property type="project" value="InterPro"/>
</dbReference>
<accession>A0A176K0S8</accession>
<dbReference type="InterPro" id="IPR008947">
    <property type="entry name" value="PLipase_C/P1_nuclease_dom_sf"/>
</dbReference>
<dbReference type="SUPFAM" id="SSF48537">
    <property type="entry name" value="Phospholipase C/P1 nuclease"/>
    <property type="match status" value="1"/>
</dbReference>
<dbReference type="Proteomes" id="UP000077339">
    <property type="component" value="Unassembled WGS sequence"/>
</dbReference>
<gene>
    <name evidence="2" type="ORF">AT15_01215</name>
</gene>
<dbReference type="PATRIC" id="fig|1453497.3.peg.253"/>
<keyword evidence="3" id="KW-1185">Reference proteome</keyword>
<feature type="signal peptide" evidence="1">
    <location>
        <begin position="1"/>
        <end position="18"/>
    </location>
</feature>
<sequence length="330" mass="38929">MKKLLTILVLFFALTAFAWSGHDALTYYIVSSMPDIADIRVPITPYTYENIDNRIYNMEKANFSDYLGQRYNPWEDDDVFISVFPNPLPVDNIAPLWQIFSVYSYEPDLGMDQDLELNSSQKLTGGSQGWRHMEYRLLFMRFGEVSKSVEYFSDLSTEVWDMNDPYWAYRFMARAIHYLEDIGMPYHTFPAPTCELFKLIFNFDKWYVVFANYHYAYDFYGGYRLWTGYEPLVKAIKEAEPVKIKNPRKDALKLRRYARGKLSRVYYEMKELMGDDLESGNTDLATKEYFDELVATKDTSKLDELTIELLSKVASYVKGYILYMREIQGW</sequence>
<evidence type="ECO:0000256" key="1">
    <source>
        <dbReference type="SAM" id="SignalP"/>
    </source>
</evidence>
<dbReference type="OrthoDB" id="36722at2"/>
<reference evidence="2 3" key="1">
    <citation type="submission" date="2014-02" db="EMBL/GenBank/DDBJ databases">
        <title>Kosmotoga genome sequencing.</title>
        <authorList>
            <person name="Pollo S.M."/>
            <person name="Charchuk R."/>
            <person name="Nesbo C.L."/>
        </authorList>
    </citation>
    <scope>NUCLEOTIDE SEQUENCE [LARGE SCALE GENOMIC DNA]</scope>
    <source>
        <strain evidence="2 3">S304</strain>
    </source>
</reference>
<dbReference type="AlphaFoldDB" id="A0A176K0S8"/>
<dbReference type="EMBL" id="JFHK01000016">
    <property type="protein sequence ID" value="OAA29925.1"/>
    <property type="molecule type" value="Genomic_DNA"/>
</dbReference>
<keyword evidence="1" id="KW-0732">Signal</keyword>
<evidence type="ECO:0000313" key="2">
    <source>
        <dbReference type="EMBL" id="OAA29925.1"/>
    </source>
</evidence>